<feature type="region of interest" description="Disordered" evidence="1">
    <location>
        <begin position="1"/>
        <end position="27"/>
    </location>
</feature>
<dbReference type="AlphaFoldDB" id="A0A183IPA2"/>
<feature type="compositionally biased region" description="Polar residues" evidence="1">
    <location>
        <begin position="1"/>
        <end position="10"/>
    </location>
</feature>
<dbReference type="Proteomes" id="UP000270296">
    <property type="component" value="Unassembled WGS sequence"/>
</dbReference>
<organism evidence="4">
    <name type="scientific">Soboliphyme baturini</name>
    <dbReference type="NCBI Taxonomy" id="241478"/>
    <lineage>
        <taxon>Eukaryota</taxon>
        <taxon>Metazoa</taxon>
        <taxon>Ecdysozoa</taxon>
        <taxon>Nematoda</taxon>
        <taxon>Enoplea</taxon>
        <taxon>Dorylaimia</taxon>
        <taxon>Dioctophymatida</taxon>
        <taxon>Dioctophymatoidea</taxon>
        <taxon>Soboliphymatidae</taxon>
        <taxon>Soboliphyme</taxon>
    </lineage>
</organism>
<name>A0A183IPA2_9BILA</name>
<proteinExistence type="predicted"/>
<evidence type="ECO:0000313" key="4">
    <source>
        <dbReference type="WBParaSite" id="SBAD_0000567101-mRNA-1"/>
    </source>
</evidence>
<reference evidence="2 3" key="2">
    <citation type="submission" date="2018-11" db="EMBL/GenBank/DDBJ databases">
        <authorList>
            <consortium name="Pathogen Informatics"/>
        </authorList>
    </citation>
    <scope>NUCLEOTIDE SEQUENCE [LARGE SCALE GENOMIC DNA]</scope>
</reference>
<dbReference type="EMBL" id="UZAM01009001">
    <property type="protein sequence ID" value="VDP07268.1"/>
    <property type="molecule type" value="Genomic_DNA"/>
</dbReference>
<evidence type="ECO:0000313" key="3">
    <source>
        <dbReference type="Proteomes" id="UP000270296"/>
    </source>
</evidence>
<gene>
    <name evidence="2" type="ORF">SBAD_LOCUS5449</name>
</gene>
<dbReference type="WBParaSite" id="SBAD_0000567101-mRNA-1">
    <property type="protein sequence ID" value="SBAD_0000567101-mRNA-1"/>
    <property type="gene ID" value="SBAD_0000567101"/>
</dbReference>
<protein>
    <submittedName>
        <fullName evidence="2 4">Uncharacterized protein</fullName>
    </submittedName>
</protein>
<evidence type="ECO:0000256" key="1">
    <source>
        <dbReference type="SAM" id="MobiDB-lite"/>
    </source>
</evidence>
<evidence type="ECO:0000313" key="2">
    <source>
        <dbReference type="EMBL" id="VDP07268.1"/>
    </source>
</evidence>
<accession>A0A183IPA2</accession>
<reference evidence="4" key="1">
    <citation type="submission" date="2016-06" db="UniProtKB">
        <authorList>
            <consortium name="WormBaseParasite"/>
        </authorList>
    </citation>
    <scope>IDENTIFICATION</scope>
</reference>
<sequence>MSEATDSQATLLRHQLKPEHVPEQRQVQDQCFTDQKKLSGNQLSMRYTPKQVGTTCVLLCVLARIRTFLRFGDVFTHRRRCSTNAARLIAVLLNISKWGQHDDKTMHSFIKRNETSRNVEQRP</sequence>
<keyword evidence="3" id="KW-1185">Reference proteome</keyword>